<gene>
    <name evidence="2" type="ORF">O6P33_11915</name>
</gene>
<evidence type="ECO:0000313" key="3">
    <source>
        <dbReference type="Proteomes" id="UP001212189"/>
    </source>
</evidence>
<dbReference type="GO" id="GO:0090313">
    <property type="term" value="P:regulation of protein targeting to membrane"/>
    <property type="evidence" value="ECO:0007669"/>
    <property type="project" value="TreeGrafter"/>
</dbReference>
<dbReference type="InterPro" id="IPR008023">
    <property type="entry name" value="DUF748"/>
</dbReference>
<name>A0AAE9VMV1_9GAMM</name>
<evidence type="ECO:0000256" key="1">
    <source>
        <dbReference type="SAM" id="MobiDB-lite"/>
    </source>
</evidence>
<keyword evidence="3" id="KW-1185">Reference proteome</keyword>
<dbReference type="RefSeq" id="WP_269817995.1">
    <property type="nucleotide sequence ID" value="NZ_CP114976.1"/>
</dbReference>
<dbReference type="InterPro" id="IPR036737">
    <property type="entry name" value="OmpA-like_sf"/>
</dbReference>
<sequence length="973" mass="107676">MAKGIKRLVIVLISGFALYSWLGFLLIPSVALHLINQQLGVYANSPAQLQRLEFNPFTLELNAWGFQVGEPDNQQLSLQHLYGKLAYDSLWSKTLHLHDVQLQQAQSQVVLNPQGELNLSTLFKLPAASEQPEPEASAPLAVLIDRLQLQQGHVRFNDQRQQEQVDVTLADINITLNNFDTRPSSSSELQLSAQASDGAQLQWQGDFSISPLSSNGHLQLSNAELKSWWPYVREHFNAQLGAGRLSLDTHYALQLSPSLTFTAKQLSAQINGLKLDQKTAQQQLPLARLEQFSISNSSFDLQQQKLLIGQASSSKLEAWAQIDAEGVSNWQKLLPSAAQQPATANSSPAPDSTDQANKDKDASPAWRILVKQADFKQQKFHLEDLSQSQPVALELADFNLKIKDFDSQANSTFNAELDTQVGEHGKLSSNATVTLQPLKVAMSLNSSDLDLRPAQAWISPYARIELRSGLLNSALQLQVSDLDNLQLDVSGDAAITQLHIRDSHGQRDLLKWQTVDINGIHYQLQKQQLDINKLVLAEPYVRFIINQDLTTNISELMIPQPPKPAATPAADSPEFAMRIGGIEIKDGSANFADYSLQPSFATAIQKLNGSIGTLDNQTNSVAKVDITGSIDRYAPVTISGSLMPFDPLKKLDITTDFKHVELTTLTPYSGKFAGYRIQKGRLNLNLHYQITDGKLNASNQLLLEELQLGERVDSPDAVDLPVRLAIALLKDSKGRIAIDLPIQGDLNNPEFKVAPIVWQTFRNLITRAVAAPFNFIAGLAHSNNTELSEVVFLPGEYTINPAAAKSLDTLSQALKERPQLRLEVEGGSRADLDGPLLAQMRLDAAYQDAWYSILQHRGTKIDSSKENLEVPDKEKPILLEGIYRSQLKQQPPAQWAELKKEEREQLMRDAVLQSYAHSPLGLRRLAQARANSIKEYLIEQAQLDAERVYLIDVSEGKASAEQGVISTLHLGSM</sequence>
<dbReference type="InterPro" id="IPR052894">
    <property type="entry name" value="AsmA-related"/>
</dbReference>
<organism evidence="2 3">
    <name type="scientific">Denitrificimonas caeni</name>
    <dbReference type="NCBI Taxonomy" id="521720"/>
    <lineage>
        <taxon>Bacteria</taxon>
        <taxon>Pseudomonadati</taxon>
        <taxon>Pseudomonadota</taxon>
        <taxon>Gammaproteobacteria</taxon>
        <taxon>Pseudomonadales</taxon>
        <taxon>Pseudomonadaceae</taxon>
        <taxon>Denitrificimonas</taxon>
    </lineage>
</organism>
<dbReference type="KEGG" id="dce:O6P33_11915"/>
<dbReference type="EMBL" id="CP114976">
    <property type="protein sequence ID" value="WBE25050.1"/>
    <property type="molecule type" value="Genomic_DNA"/>
</dbReference>
<dbReference type="Proteomes" id="UP001212189">
    <property type="component" value="Chromosome"/>
</dbReference>
<protein>
    <submittedName>
        <fullName evidence="2">DUF748 domain-containing protein</fullName>
    </submittedName>
</protein>
<proteinExistence type="predicted"/>
<feature type="region of interest" description="Disordered" evidence="1">
    <location>
        <begin position="336"/>
        <end position="361"/>
    </location>
</feature>
<evidence type="ECO:0000313" key="2">
    <source>
        <dbReference type="EMBL" id="WBE25050.1"/>
    </source>
</evidence>
<accession>A0AAE9VMV1</accession>
<dbReference type="PANTHER" id="PTHR30441">
    <property type="entry name" value="DUF748 DOMAIN-CONTAINING PROTEIN"/>
    <property type="match status" value="1"/>
</dbReference>
<dbReference type="PANTHER" id="PTHR30441:SF8">
    <property type="entry name" value="DUF748 DOMAIN-CONTAINING PROTEIN"/>
    <property type="match status" value="1"/>
</dbReference>
<dbReference type="AlphaFoldDB" id="A0AAE9VMV1"/>
<dbReference type="Pfam" id="PF05359">
    <property type="entry name" value="DUF748"/>
    <property type="match status" value="2"/>
</dbReference>
<dbReference type="GO" id="GO:0005886">
    <property type="term" value="C:plasma membrane"/>
    <property type="evidence" value="ECO:0007669"/>
    <property type="project" value="TreeGrafter"/>
</dbReference>
<reference evidence="2 3" key="1">
    <citation type="submission" date="2022-12" db="EMBL/GenBank/DDBJ databases">
        <title>Coexistence and Characterization of a Novel Tigecycline Resistance gene tet(X) variant and blaNDM-1 in a Pseudomonas caeni Isolate of Chicken Origin.</title>
        <authorList>
            <person name="Lu X."/>
            <person name="Zhang L."/>
            <person name="Li R."/>
            <person name="Wang Z."/>
        </authorList>
    </citation>
    <scope>NUCLEOTIDE SEQUENCE [LARGE SCALE GENOMIC DNA]</scope>
    <source>
        <strain evidence="2 3">CE14</strain>
    </source>
</reference>
<feature type="compositionally biased region" description="Polar residues" evidence="1">
    <location>
        <begin position="337"/>
        <end position="355"/>
    </location>
</feature>
<dbReference type="Gene3D" id="3.30.1330.60">
    <property type="entry name" value="OmpA-like domain"/>
    <property type="match status" value="1"/>
</dbReference>